<dbReference type="GO" id="GO:0003677">
    <property type="term" value="F:DNA binding"/>
    <property type="evidence" value="ECO:0007669"/>
    <property type="project" value="UniProtKB-KW"/>
</dbReference>
<keyword evidence="5" id="KW-0238">DNA-binding</keyword>
<evidence type="ECO:0000256" key="2">
    <source>
        <dbReference type="ARBA" id="ARBA00022692"/>
    </source>
</evidence>
<sequence length="1002" mass="109860">MTRSRNVRLYRACQRCRQRKLKCDPTNLSDGTRSSCTECLRAGDACILAGSRRGGDFSRFRRSPQKQGPTPPLSSVDADHGLASRQGGDHGERAEDPIYADLTNADDALQILARLAANDPRPSDHPNDSTSRDFHQTSPFAGDRTLVPSQAPVFLSTLSETETLVIGVLGTDTVARLINHYATNYHTFCPLASRRLLAATDPSKAAVDEPFLLTVILTIASKDEQSYRDIHQHCWRALKQHLLDILLVAPSTVNVGSVEGLLLLAEWVPYLQLQTPAYPELFPGNLSAVEDNMAWSLIGQAISMRMGQLFWSHGPSLSTCFTVDDFPSLRLSSDAQHNYALVLQATLELTQLLHNVHDILYSSTERRNQMVRRGDYNRYLDDFRHSMSAWQDRWDDLETSPKLESTLRIFKEYVRLYTNAFSFQSLLSRTVHHNRLGGDTAPARTLESKSAPSLFPQGIMSTAEGAYMLEAVDAARNILTVASQTSPEARLRYMPFRFYVYQQPATGYMQGWALASLTLAFMSICLVLAIDNTILATAIPHITSDFKSLNDIGWYGSSYLIAQMALLPTCGCLYAFYNIKWVYCISLAVFEIGSIVAAVAPNSMALIIWRAVSGIGAAGLVSGTTTILSYCVSLKKQAMLSPIVLGMYNIGSAIGPLVGGAITDNKVLTWRFIFWINLPFGAVGLVLVWFTLRKPPPAVKGDLPWGQKLRQLDLPGATLLLGATVCLNLALQWGGIVYPWSDAKVFGANIPLRIFQSRTVSASCGFMMLVQVAIVVQSYFWPIYFQSVRNTSARDSGINLLPLIVSNSLGTLCAGSIASRFGHYVPFMWVGPLVLATGGGLYQLVRADSPLGQWIGFQILSGLGYGICSQMPILAVQVVLSKPDIPTGLVMIMFFQILGGALAPSVGQNLFTDGLLRNLSKVQGIDGAVVVAAGASGFREIVPPELLSAVVDAFNSALRNVFWVALATPALAWITSFAMEWRQLPDSKRQVTQTPAEEDVEK</sequence>
<evidence type="ECO:0008006" key="15">
    <source>
        <dbReference type="Google" id="ProtNLM"/>
    </source>
</evidence>
<dbReference type="InterPro" id="IPR036864">
    <property type="entry name" value="Zn2-C6_fun-type_DNA-bd_sf"/>
</dbReference>
<dbReference type="Proteomes" id="UP000710440">
    <property type="component" value="Unassembled WGS sequence"/>
</dbReference>
<feature type="transmembrane region" description="Helical" evidence="10">
    <location>
        <begin position="857"/>
        <end position="879"/>
    </location>
</feature>
<evidence type="ECO:0000256" key="9">
    <source>
        <dbReference type="SAM" id="MobiDB-lite"/>
    </source>
</evidence>
<evidence type="ECO:0000313" key="13">
    <source>
        <dbReference type="EMBL" id="GIK05269.1"/>
    </source>
</evidence>
<dbReference type="InterPro" id="IPR036259">
    <property type="entry name" value="MFS_trans_sf"/>
</dbReference>
<dbReference type="CDD" id="cd17502">
    <property type="entry name" value="MFS_Azr1_MDR_like"/>
    <property type="match status" value="1"/>
</dbReference>
<evidence type="ECO:0000256" key="4">
    <source>
        <dbReference type="ARBA" id="ARBA00023015"/>
    </source>
</evidence>
<evidence type="ECO:0000313" key="14">
    <source>
        <dbReference type="Proteomes" id="UP000710440"/>
    </source>
</evidence>
<evidence type="ECO:0000256" key="5">
    <source>
        <dbReference type="ARBA" id="ARBA00023125"/>
    </source>
</evidence>
<keyword evidence="3 10" id="KW-1133">Transmembrane helix</keyword>
<dbReference type="EMBL" id="BOPL01000008">
    <property type="protein sequence ID" value="GIK05269.1"/>
    <property type="molecule type" value="Genomic_DNA"/>
</dbReference>
<feature type="transmembrane region" description="Helical" evidence="10">
    <location>
        <begin position="885"/>
        <end position="903"/>
    </location>
</feature>
<dbReference type="GO" id="GO:0005886">
    <property type="term" value="C:plasma membrane"/>
    <property type="evidence" value="ECO:0007669"/>
    <property type="project" value="TreeGrafter"/>
</dbReference>
<feature type="transmembrane region" description="Helical" evidence="10">
    <location>
        <begin position="668"/>
        <end position="692"/>
    </location>
</feature>
<feature type="region of interest" description="Disordered" evidence="9">
    <location>
        <begin position="57"/>
        <end position="94"/>
    </location>
</feature>
<evidence type="ECO:0000256" key="8">
    <source>
        <dbReference type="ARBA" id="ARBA00023242"/>
    </source>
</evidence>
<dbReference type="SUPFAM" id="SSF103473">
    <property type="entry name" value="MFS general substrate transporter"/>
    <property type="match status" value="1"/>
</dbReference>
<feature type="transmembrane region" description="Helical" evidence="10">
    <location>
        <begin position="824"/>
        <end position="845"/>
    </location>
</feature>
<dbReference type="GeneID" id="66937355"/>
<dbReference type="PROSITE" id="PS50850">
    <property type="entry name" value="MFS"/>
    <property type="match status" value="1"/>
</dbReference>
<evidence type="ECO:0000256" key="3">
    <source>
        <dbReference type="ARBA" id="ARBA00022989"/>
    </source>
</evidence>
<dbReference type="CDD" id="cd12148">
    <property type="entry name" value="fungal_TF_MHR"/>
    <property type="match status" value="1"/>
</dbReference>
<dbReference type="SMART" id="SM00066">
    <property type="entry name" value="GAL4"/>
    <property type="match status" value="1"/>
</dbReference>
<feature type="transmembrane region" description="Helical" evidence="10">
    <location>
        <begin position="512"/>
        <end position="539"/>
    </location>
</feature>
<feature type="transmembrane region" description="Helical" evidence="10">
    <location>
        <begin position="582"/>
        <end position="601"/>
    </location>
</feature>
<name>A0A9P3BZW8_ASPVI</name>
<dbReference type="AlphaFoldDB" id="A0A9P3BZW8"/>
<feature type="domain" description="Major facilitator superfamily (MFS) profile" evidence="12">
    <location>
        <begin position="517"/>
        <end position="984"/>
    </location>
</feature>
<reference evidence="13 14" key="1">
    <citation type="submission" date="2021-02" db="EMBL/GenBank/DDBJ databases">
        <title>Pan-genome distribution and transcriptional activeness of fungal secondary metabolism genes in Aspergillus section Fumigati.</title>
        <authorList>
            <person name="Takahashi H."/>
            <person name="Umemura M."/>
            <person name="Ninomiya A."/>
            <person name="Kusuya Y."/>
            <person name="Urayama S."/>
            <person name="Shimizu M."/>
            <person name="Watanabe A."/>
            <person name="Kamei K."/>
            <person name="Yaguchi T."/>
            <person name="Hagiwara D."/>
        </authorList>
    </citation>
    <scope>NUCLEOTIDE SEQUENCE [LARGE SCALE GENOMIC DNA]</scope>
    <source>
        <strain evidence="13 14">IFM 47045</strain>
    </source>
</reference>
<dbReference type="Pfam" id="PF00172">
    <property type="entry name" value="Zn_clus"/>
    <property type="match status" value="1"/>
</dbReference>
<keyword evidence="7" id="KW-0804">Transcription</keyword>
<feature type="transmembrane region" description="Helical" evidence="10">
    <location>
        <begin position="712"/>
        <end position="740"/>
    </location>
</feature>
<feature type="region of interest" description="Disordered" evidence="9">
    <location>
        <begin position="118"/>
        <end position="142"/>
    </location>
</feature>
<dbReference type="Pfam" id="PF07690">
    <property type="entry name" value="MFS_1"/>
    <property type="match status" value="1"/>
</dbReference>
<dbReference type="PROSITE" id="PS00463">
    <property type="entry name" value="ZN2_CY6_FUNGAL_1"/>
    <property type="match status" value="1"/>
</dbReference>
<dbReference type="GO" id="GO:0022857">
    <property type="term" value="F:transmembrane transporter activity"/>
    <property type="evidence" value="ECO:0007669"/>
    <property type="project" value="InterPro"/>
</dbReference>
<feature type="compositionally biased region" description="Basic and acidic residues" evidence="9">
    <location>
        <begin position="77"/>
        <end position="94"/>
    </location>
</feature>
<dbReference type="PANTHER" id="PTHR23501:SF199">
    <property type="entry name" value="MFS EFFLUX TRANSPORTER INPD-RELATED"/>
    <property type="match status" value="1"/>
</dbReference>
<evidence type="ECO:0000259" key="11">
    <source>
        <dbReference type="PROSITE" id="PS50048"/>
    </source>
</evidence>
<feature type="compositionally biased region" description="Basic and acidic residues" evidence="9">
    <location>
        <begin position="121"/>
        <end position="135"/>
    </location>
</feature>
<comment type="caution">
    <text evidence="13">The sequence shown here is derived from an EMBL/GenBank/DDBJ whole genome shotgun (WGS) entry which is preliminary data.</text>
</comment>
<keyword evidence="4" id="KW-0805">Transcription regulation</keyword>
<proteinExistence type="predicted"/>
<feature type="domain" description="Zn(2)-C6 fungal-type" evidence="11">
    <location>
        <begin position="12"/>
        <end position="48"/>
    </location>
</feature>
<feature type="transmembrane region" description="Helical" evidence="10">
    <location>
        <begin position="607"/>
        <end position="631"/>
    </location>
</feature>
<dbReference type="FunFam" id="1.20.1250.20:FF:000196">
    <property type="entry name" value="MFS toxin efflux pump (AflT)"/>
    <property type="match status" value="1"/>
</dbReference>
<evidence type="ECO:0000256" key="1">
    <source>
        <dbReference type="ARBA" id="ARBA00004141"/>
    </source>
</evidence>
<evidence type="ECO:0000259" key="12">
    <source>
        <dbReference type="PROSITE" id="PS50850"/>
    </source>
</evidence>
<dbReference type="InterPro" id="IPR001138">
    <property type="entry name" value="Zn2Cys6_DnaBD"/>
</dbReference>
<evidence type="ECO:0000256" key="10">
    <source>
        <dbReference type="SAM" id="Phobius"/>
    </source>
</evidence>
<evidence type="ECO:0000256" key="7">
    <source>
        <dbReference type="ARBA" id="ARBA00023163"/>
    </source>
</evidence>
<protein>
    <recommendedName>
        <fullName evidence="15">Zn(2)-C6 fungal-type domain-containing protein</fullName>
    </recommendedName>
</protein>
<keyword evidence="2 10" id="KW-0812">Transmembrane</keyword>
<feature type="transmembrane region" description="Helical" evidence="10">
    <location>
        <begin position="643"/>
        <end position="662"/>
    </location>
</feature>
<dbReference type="PANTHER" id="PTHR23501">
    <property type="entry name" value="MAJOR FACILITATOR SUPERFAMILY"/>
    <property type="match status" value="1"/>
</dbReference>
<dbReference type="OrthoDB" id="10021397at2759"/>
<keyword evidence="8" id="KW-0539">Nucleus</keyword>
<dbReference type="Gene3D" id="4.10.240.10">
    <property type="entry name" value="Zn(2)-C6 fungal-type DNA-binding domain"/>
    <property type="match status" value="1"/>
</dbReference>
<dbReference type="RefSeq" id="XP_043128455.1">
    <property type="nucleotide sequence ID" value="XM_043272520.1"/>
</dbReference>
<feature type="transmembrane region" description="Helical" evidence="10">
    <location>
        <begin position="760"/>
        <end position="785"/>
    </location>
</feature>
<gene>
    <name evidence="13" type="ORF">Aspvir_009373</name>
</gene>
<feature type="transmembrane region" description="Helical" evidence="10">
    <location>
        <begin position="797"/>
        <end position="818"/>
    </location>
</feature>
<dbReference type="GO" id="GO:0000981">
    <property type="term" value="F:DNA-binding transcription factor activity, RNA polymerase II-specific"/>
    <property type="evidence" value="ECO:0007669"/>
    <property type="project" value="InterPro"/>
</dbReference>
<evidence type="ECO:0000256" key="6">
    <source>
        <dbReference type="ARBA" id="ARBA00023136"/>
    </source>
</evidence>
<dbReference type="Gene3D" id="1.20.1250.20">
    <property type="entry name" value="MFS general substrate transporter like domains"/>
    <property type="match status" value="1"/>
</dbReference>
<feature type="transmembrane region" description="Helical" evidence="10">
    <location>
        <begin position="559"/>
        <end position="577"/>
    </location>
</feature>
<organism evidence="13 14">
    <name type="scientific">Aspergillus viridinutans</name>
    <dbReference type="NCBI Taxonomy" id="75553"/>
    <lineage>
        <taxon>Eukaryota</taxon>
        <taxon>Fungi</taxon>
        <taxon>Dikarya</taxon>
        <taxon>Ascomycota</taxon>
        <taxon>Pezizomycotina</taxon>
        <taxon>Eurotiomycetes</taxon>
        <taxon>Eurotiomycetidae</taxon>
        <taxon>Eurotiales</taxon>
        <taxon>Aspergillaceae</taxon>
        <taxon>Aspergillus</taxon>
        <taxon>Aspergillus subgen. Fumigati</taxon>
    </lineage>
</organism>
<comment type="subcellular location">
    <subcellularLocation>
        <location evidence="1">Membrane</location>
        <topology evidence="1">Multi-pass membrane protein</topology>
    </subcellularLocation>
</comment>
<dbReference type="InterPro" id="IPR011701">
    <property type="entry name" value="MFS"/>
</dbReference>
<dbReference type="GO" id="GO:0008270">
    <property type="term" value="F:zinc ion binding"/>
    <property type="evidence" value="ECO:0007669"/>
    <property type="project" value="InterPro"/>
</dbReference>
<dbReference type="SUPFAM" id="SSF57701">
    <property type="entry name" value="Zn2/Cys6 DNA-binding domain"/>
    <property type="match status" value="1"/>
</dbReference>
<dbReference type="Gene3D" id="1.20.1720.10">
    <property type="entry name" value="Multidrug resistance protein D"/>
    <property type="match status" value="1"/>
</dbReference>
<dbReference type="InterPro" id="IPR020846">
    <property type="entry name" value="MFS_dom"/>
</dbReference>
<dbReference type="CDD" id="cd00067">
    <property type="entry name" value="GAL4"/>
    <property type="match status" value="1"/>
</dbReference>
<dbReference type="PROSITE" id="PS50048">
    <property type="entry name" value="ZN2_CY6_FUNGAL_2"/>
    <property type="match status" value="1"/>
</dbReference>
<keyword evidence="6 10" id="KW-0472">Membrane</keyword>
<feature type="transmembrane region" description="Helical" evidence="10">
    <location>
        <begin position="961"/>
        <end position="979"/>
    </location>
</feature>
<keyword evidence="14" id="KW-1185">Reference proteome</keyword>
<accession>A0A9P3BZW8</accession>